<evidence type="ECO:0000313" key="3">
    <source>
        <dbReference type="Proteomes" id="UP000001798"/>
    </source>
</evidence>
<sequence length="154" mass="18169">MVRVMSGNAVFLIVLYTLNIVCGMHAFESRQPYFTMWTFWGRNFRSMRSIVAQTESQTYSNPSTILEKCRYTETLKLVNVLIRSMNTFHEVYFDHHIIFPEQQICKSKPRRSLQYIDLFNIKLHAYRMSKADNPTLNIKSSQHYSLISVYPSNP</sequence>
<protein>
    <submittedName>
        <fullName evidence="2">Uncharacterized protein</fullName>
    </submittedName>
</protein>
<gene>
    <name evidence="2" type="ORF">BCIN_02g01400</name>
</gene>
<dbReference type="EMBL" id="CP009806">
    <property type="protein sequence ID" value="ATZ46778.1"/>
    <property type="molecule type" value="Genomic_DNA"/>
</dbReference>
<dbReference type="AlphaFoldDB" id="A0A384J7V4"/>
<feature type="transmembrane region" description="Helical" evidence="1">
    <location>
        <begin position="6"/>
        <end position="27"/>
    </location>
</feature>
<organism evidence="2 3">
    <name type="scientific">Botryotinia fuckeliana (strain B05.10)</name>
    <name type="common">Noble rot fungus</name>
    <name type="synonym">Botrytis cinerea</name>
    <dbReference type="NCBI Taxonomy" id="332648"/>
    <lineage>
        <taxon>Eukaryota</taxon>
        <taxon>Fungi</taxon>
        <taxon>Dikarya</taxon>
        <taxon>Ascomycota</taxon>
        <taxon>Pezizomycotina</taxon>
        <taxon>Leotiomycetes</taxon>
        <taxon>Helotiales</taxon>
        <taxon>Sclerotiniaceae</taxon>
        <taxon>Botrytis</taxon>
    </lineage>
</organism>
<dbReference type="KEGG" id="bfu:BCIN_02g01400"/>
<keyword evidence="1" id="KW-0472">Membrane</keyword>
<proteinExistence type="predicted"/>
<dbReference type="VEuPathDB" id="FungiDB:Bcin02g01400"/>
<name>A0A384J7V4_BOTFB</name>
<evidence type="ECO:0000256" key="1">
    <source>
        <dbReference type="SAM" id="Phobius"/>
    </source>
</evidence>
<accession>A0A384J7V4</accession>
<dbReference type="Proteomes" id="UP000001798">
    <property type="component" value="Chromosome 2"/>
</dbReference>
<keyword evidence="1" id="KW-1133">Transmembrane helix</keyword>
<dbReference type="GeneID" id="36393911"/>
<dbReference type="RefSeq" id="XP_024546895.1">
    <property type="nucleotide sequence ID" value="XM_024691125.1"/>
</dbReference>
<keyword evidence="3" id="KW-1185">Reference proteome</keyword>
<reference evidence="2 3" key="1">
    <citation type="journal article" date="2011" name="PLoS Genet.">
        <title>Genomic analysis of the necrotrophic fungal pathogens Sclerotinia sclerotiorum and Botrytis cinerea.</title>
        <authorList>
            <person name="Amselem J."/>
            <person name="Cuomo C.A."/>
            <person name="van Kan J.A."/>
            <person name="Viaud M."/>
            <person name="Benito E.P."/>
            <person name="Couloux A."/>
            <person name="Coutinho P.M."/>
            <person name="de Vries R.P."/>
            <person name="Dyer P.S."/>
            <person name="Fillinger S."/>
            <person name="Fournier E."/>
            <person name="Gout L."/>
            <person name="Hahn M."/>
            <person name="Kohn L."/>
            <person name="Lapalu N."/>
            <person name="Plummer K.M."/>
            <person name="Pradier J.M."/>
            <person name="Quevillon E."/>
            <person name="Sharon A."/>
            <person name="Simon A."/>
            <person name="ten Have A."/>
            <person name="Tudzynski B."/>
            <person name="Tudzynski P."/>
            <person name="Wincker P."/>
            <person name="Andrew M."/>
            <person name="Anthouard V."/>
            <person name="Beever R.E."/>
            <person name="Beffa R."/>
            <person name="Benoit I."/>
            <person name="Bouzid O."/>
            <person name="Brault B."/>
            <person name="Chen Z."/>
            <person name="Choquer M."/>
            <person name="Collemare J."/>
            <person name="Cotton P."/>
            <person name="Danchin E.G."/>
            <person name="Da Silva C."/>
            <person name="Gautier A."/>
            <person name="Giraud C."/>
            <person name="Giraud T."/>
            <person name="Gonzalez C."/>
            <person name="Grossetete S."/>
            <person name="Guldener U."/>
            <person name="Henrissat B."/>
            <person name="Howlett B.J."/>
            <person name="Kodira C."/>
            <person name="Kretschmer M."/>
            <person name="Lappartient A."/>
            <person name="Leroch M."/>
            <person name="Levis C."/>
            <person name="Mauceli E."/>
            <person name="Neuveglise C."/>
            <person name="Oeser B."/>
            <person name="Pearson M."/>
            <person name="Poulain J."/>
            <person name="Poussereau N."/>
            <person name="Quesneville H."/>
            <person name="Rascle C."/>
            <person name="Schumacher J."/>
            <person name="Segurens B."/>
            <person name="Sexton A."/>
            <person name="Silva E."/>
            <person name="Sirven C."/>
            <person name="Soanes D.M."/>
            <person name="Talbot N.J."/>
            <person name="Templeton M."/>
            <person name="Yandava C."/>
            <person name="Yarden O."/>
            <person name="Zeng Q."/>
            <person name="Rollins J.A."/>
            <person name="Lebrun M.H."/>
            <person name="Dickman M."/>
        </authorList>
    </citation>
    <scope>NUCLEOTIDE SEQUENCE [LARGE SCALE GENOMIC DNA]</scope>
    <source>
        <strain evidence="2 3">B05.10</strain>
    </source>
</reference>
<reference evidence="2 3" key="3">
    <citation type="journal article" date="2017" name="Mol. Plant Pathol.">
        <title>A gapless genome sequence of the fungus Botrytis cinerea.</title>
        <authorList>
            <person name="Van Kan J.A."/>
            <person name="Stassen J.H."/>
            <person name="Mosbach A."/>
            <person name="Van Der Lee T.A."/>
            <person name="Faino L."/>
            <person name="Farmer A.D."/>
            <person name="Papasotiriou D.G."/>
            <person name="Zhou S."/>
            <person name="Seidl M.F."/>
            <person name="Cottam E."/>
            <person name="Edel D."/>
            <person name="Hahn M."/>
            <person name="Schwartz D.C."/>
            <person name="Dietrich R.A."/>
            <person name="Widdison S."/>
            <person name="Scalliet G."/>
        </authorList>
    </citation>
    <scope>NUCLEOTIDE SEQUENCE [LARGE SCALE GENOMIC DNA]</scope>
    <source>
        <strain evidence="2 3">B05.10</strain>
    </source>
</reference>
<keyword evidence="1" id="KW-0812">Transmembrane</keyword>
<reference evidence="2 3" key="2">
    <citation type="journal article" date="2012" name="Eukaryot. Cell">
        <title>Genome update of Botrytis cinerea strains B05.10 and T4.</title>
        <authorList>
            <person name="Staats M."/>
            <person name="van Kan J.A."/>
        </authorList>
    </citation>
    <scope>NUCLEOTIDE SEQUENCE [LARGE SCALE GENOMIC DNA]</scope>
    <source>
        <strain evidence="2 3">B05.10</strain>
    </source>
</reference>
<evidence type="ECO:0000313" key="2">
    <source>
        <dbReference type="EMBL" id="ATZ46778.1"/>
    </source>
</evidence>